<feature type="region of interest" description="Disordered" evidence="1">
    <location>
        <begin position="588"/>
        <end position="620"/>
    </location>
</feature>
<name>A0ABD0VSI3_DENTH</name>
<protein>
    <submittedName>
        <fullName evidence="2">Uncharacterized protein</fullName>
    </submittedName>
</protein>
<feature type="region of interest" description="Disordered" evidence="1">
    <location>
        <begin position="122"/>
        <end position="179"/>
    </location>
</feature>
<comment type="caution">
    <text evidence="2">The sequence shown here is derived from an EMBL/GenBank/DDBJ whole genome shotgun (WGS) entry which is preliminary data.</text>
</comment>
<keyword evidence="3" id="KW-1185">Reference proteome</keyword>
<evidence type="ECO:0000256" key="1">
    <source>
        <dbReference type="SAM" id="MobiDB-lite"/>
    </source>
</evidence>
<gene>
    <name evidence="2" type="ORF">M5K25_003828</name>
</gene>
<accession>A0ABD0VSI3</accession>
<proteinExistence type="predicted"/>
<feature type="compositionally biased region" description="Low complexity" evidence="1">
    <location>
        <begin position="123"/>
        <end position="143"/>
    </location>
</feature>
<evidence type="ECO:0000313" key="3">
    <source>
        <dbReference type="Proteomes" id="UP001552299"/>
    </source>
</evidence>
<dbReference type="AlphaFoldDB" id="A0ABD0VSI3"/>
<dbReference type="EMBL" id="JANQDX010000004">
    <property type="protein sequence ID" value="KAL0925491.1"/>
    <property type="molecule type" value="Genomic_DNA"/>
</dbReference>
<organism evidence="2 3">
    <name type="scientific">Dendrobium thyrsiflorum</name>
    <name type="common">Pinecone-like raceme dendrobium</name>
    <name type="synonym">Orchid</name>
    <dbReference type="NCBI Taxonomy" id="117978"/>
    <lineage>
        <taxon>Eukaryota</taxon>
        <taxon>Viridiplantae</taxon>
        <taxon>Streptophyta</taxon>
        <taxon>Embryophyta</taxon>
        <taxon>Tracheophyta</taxon>
        <taxon>Spermatophyta</taxon>
        <taxon>Magnoliopsida</taxon>
        <taxon>Liliopsida</taxon>
        <taxon>Asparagales</taxon>
        <taxon>Orchidaceae</taxon>
        <taxon>Epidendroideae</taxon>
        <taxon>Malaxideae</taxon>
        <taxon>Dendrobiinae</taxon>
        <taxon>Dendrobium</taxon>
    </lineage>
</organism>
<sequence length="669" mass="74611">MLVDKSRSVYNFIVVLDRLDEQLTVFELIVQDDVRSSRMMWTNRTCKFSFLTIFTILNTEELILYKEVRVLRTSLASRIAWKESLEEIVNLERERSYEGICEGVTMVSQVVTWVLWRVKKESGSLPSSGSGEKRGSGSLPSPRSGEKGCGSLSSPKSGEKGFGSLPSSRSGEKGCGSLPSPGGEPLFLPTFRQRQPLPPAENRCSFQPFGKCNLFLRQRTALPSNLQAKAETHSFSNLSAKAENLCPFSPLPVYLKNRPKTDFQVQFRPDRPGGSYIVMYDQFKKCDLIVQTIQYDNKLLAASASPPNTITFASVNQLKFHRKITDAYSAGEFAAISDIYLSAGKSDDNDAFSCTGTKRSVSRFTPIWFGQPDLHPLPEASPPGIALKEVSLLLPPQPGGEAVIKSFHQPGGLKDMPKDATGNLQLPNKLTPRSLVKGSAYNEHCPEEHSSEQDQELASIRPHKARIMIVQYNQDHTDNFLFLIAIDIQDKIKKSDFALSDAQQTTFTQIMVESKEKLKPNVLSICSHMFFQVFSRRSCEGLMAQRPVTYQRRAVQGSRASFLLEKGLKLEGIKREIGDRSCLLAPPRPPPEFCRTTAGPPPEGPTSRRTTTRRPDVLPDHHLRPDVLLKTRRSARGPTFCSRPDVLLEARRSAQGSTFCLRPDVLLKA</sequence>
<dbReference type="Proteomes" id="UP001552299">
    <property type="component" value="Unassembled WGS sequence"/>
</dbReference>
<reference evidence="2 3" key="1">
    <citation type="journal article" date="2024" name="Plant Biotechnol. J.">
        <title>Dendrobium thyrsiflorum genome and its molecular insights into genes involved in important horticultural traits.</title>
        <authorList>
            <person name="Chen B."/>
            <person name="Wang J.Y."/>
            <person name="Zheng P.J."/>
            <person name="Li K.L."/>
            <person name="Liang Y.M."/>
            <person name="Chen X.F."/>
            <person name="Zhang C."/>
            <person name="Zhao X."/>
            <person name="He X."/>
            <person name="Zhang G.Q."/>
            <person name="Liu Z.J."/>
            <person name="Xu Q."/>
        </authorList>
    </citation>
    <scope>NUCLEOTIDE SEQUENCE [LARGE SCALE GENOMIC DNA]</scope>
    <source>
        <strain evidence="2">GZMU011</strain>
    </source>
</reference>
<evidence type="ECO:0000313" key="2">
    <source>
        <dbReference type="EMBL" id="KAL0925491.1"/>
    </source>
</evidence>